<name>A0A2M7YL54_9BACT</name>
<dbReference type="Proteomes" id="UP000230941">
    <property type="component" value="Unassembled WGS sequence"/>
</dbReference>
<reference evidence="2" key="1">
    <citation type="submission" date="2017-09" db="EMBL/GenBank/DDBJ databases">
        <title>Depth-based differentiation of microbial function through sediment-hosted aquifers and enrichment of novel symbionts in the deep terrestrial subsurface.</title>
        <authorList>
            <person name="Probst A.J."/>
            <person name="Ladd B."/>
            <person name="Jarett J.K."/>
            <person name="Geller-Mcgrath D.E."/>
            <person name="Sieber C.M.K."/>
            <person name="Emerson J.B."/>
            <person name="Anantharaman K."/>
            <person name="Thomas B.C."/>
            <person name="Malmstrom R."/>
            <person name="Stieglmeier M."/>
            <person name="Klingl A."/>
            <person name="Woyke T."/>
            <person name="Ryan C.M."/>
            <person name="Banfield J.F."/>
        </authorList>
    </citation>
    <scope>NUCLEOTIDE SEQUENCE [LARGE SCALE GENOMIC DNA]</scope>
</reference>
<comment type="caution">
    <text evidence="1">The sequence shown here is derived from an EMBL/GenBank/DDBJ whole genome shotgun (WGS) entry which is preliminary data.</text>
</comment>
<proteinExistence type="predicted"/>
<organism evidence="1 2">
    <name type="scientific">Candidatus Portnoybacteria bacterium CG_4_9_14_3_um_filter_43_11</name>
    <dbReference type="NCBI Taxonomy" id="1974805"/>
    <lineage>
        <taxon>Bacteria</taxon>
        <taxon>Candidatus Portnoyibacteriota</taxon>
    </lineage>
</organism>
<evidence type="ECO:0008006" key="3">
    <source>
        <dbReference type="Google" id="ProtNLM"/>
    </source>
</evidence>
<evidence type="ECO:0000313" key="1">
    <source>
        <dbReference type="EMBL" id="PJA63718.1"/>
    </source>
</evidence>
<feature type="non-terminal residue" evidence="1">
    <location>
        <position position="1"/>
    </location>
</feature>
<sequence length="110" mass="13026">IDLAKKLNCDTMAFFVASPYPGTEFYQIAKQKGYFRPDVTWKDFTLVSNNLPPLNLPGLPAEKILYWQKRAYREYYLRPKYILQKLFGLRNKVDLLNLYNGAKLFLRLEK</sequence>
<gene>
    <name evidence="1" type="ORF">CO160_02185</name>
</gene>
<protein>
    <recommendedName>
        <fullName evidence="3">B12-binding domain-containing radical SAM protein</fullName>
    </recommendedName>
</protein>
<dbReference type="EMBL" id="PFWG01000053">
    <property type="protein sequence ID" value="PJA63718.1"/>
    <property type="molecule type" value="Genomic_DNA"/>
</dbReference>
<dbReference type="AlphaFoldDB" id="A0A2M7YL54"/>
<evidence type="ECO:0000313" key="2">
    <source>
        <dbReference type="Proteomes" id="UP000230941"/>
    </source>
</evidence>
<accession>A0A2M7YL54</accession>